<dbReference type="Pfam" id="PF00535">
    <property type="entry name" value="Glycos_transf_2"/>
    <property type="match status" value="1"/>
</dbReference>
<proteinExistence type="predicted"/>
<gene>
    <name evidence="3" type="ORF">SAMN05428963_103294</name>
</gene>
<evidence type="ECO:0000313" key="3">
    <source>
        <dbReference type="EMBL" id="SJZ85459.1"/>
    </source>
</evidence>
<dbReference type="PANTHER" id="PTHR48090">
    <property type="entry name" value="UNDECAPRENYL-PHOSPHATE 4-DEOXY-4-FORMAMIDO-L-ARABINOSE TRANSFERASE-RELATED"/>
    <property type="match status" value="1"/>
</dbReference>
<dbReference type="GO" id="GO:0005886">
    <property type="term" value="C:plasma membrane"/>
    <property type="evidence" value="ECO:0007669"/>
    <property type="project" value="TreeGrafter"/>
</dbReference>
<feature type="transmembrane region" description="Helical" evidence="1">
    <location>
        <begin position="265"/>
        <end position="287"/>
    </location>
</feature>
<keyword evidence="1" id="KW-0472">Membrane</keyword>
<organism evidence="3 4">
    <name type="scientific">Consotaella salsifontis</name>
    <dbReference type="NCBI Taxonomy" id="1365950"/>
    <lineage>
        <taxon>Bacteria</taxon>
        <taxon>Pseudomonadati</taxon>
        <taxon>Pseudomonadota</taxon>
        <taxon>Alphaproteobacteria</taxon>
        <taxon>Hyphomicrobiales</taxon>
        <taxon>Aurantimonadaceae</taxon>
        <taxon>Consotaella</taxon>
    </lineage>
</organism>
<keyword evidence="4" id="KW-1185">Reference proteome</keyword>
<name>A0A1T4P1X3_9HYPH</name>
<evidence type="ECO:0000313" key="4">
    <source>
        <dbReference type="Proteomes" id="UP000190135"/>
    </source>
</evidence>
<dbReference type="CDD" id="cd04187">
    <property type="entry name" value="DPM1_like_bac"/>
    <property type="match status" value="1"/>
</dbReference>
<dbReference type="RefSeq" id="WP_078707396.1">
    <property type="nucleotide sequence ID" value="NZ_FUXL01000003.1"/>
</dbReference>
<evidence type="ECO:0000259" key="2">
    <source>
        <dbReference type="Pfam" id="PF00535"/>
    </source>
</evidence>
<dbReference type="InterPro" id="IPR050256">
    <property type="entry name" value="Glycosyltransferase_2"/>
</dbReference>
<accession>A0A1T4P1X3</accession>
<reference evidence="3 4" key="1">
    <citation type="submission" date="2017-02" db="EMBL/GenBank/DDBJ databases">
        <authorList>
            <person name="Peterson S.W."/>
        </authorList>
    </citation>
    <scope>NUCLEOTIDE SEQUENCE [LARGE SCALE GENOMIC DNA]</scope>
    <source>
        <strain evidence="3 4">USBA 369</strain>
    </source>
</reference>
<evidence type="ECO:0000256" key="1">
    <source>
        <dbReference type="SAM" id="Phobius"/>
    </source>
</evidence>
<dbReference type="InterPro" id="IPR001173">
    <property type="entry name" value="Glyco_trans_2-like"/>
</dbReference>
<protein>
    <submittedName>
        <fullName evidence="3">Glycosyltransferase involved in cell wall bisynthesis</fullName>
    </submittedName>
</protein>
<keyword evidence="1" id="KW-1133">Transmembrane helix</keyword>
<dbReference type="OrthoDB" id="9807795at2"/>
<keyword evidence="1" id="KW-0812">Transmembrane</keyword>
<dbReference type="AlphaFoldDB" id="A0A1T4P1X3"/>
<feature type="domain" description="Glycosyltransferase 2-like" evidence="2">
    <location>
        <begin position="5"/>
        <end position="137"/>
    </location>
</feature>
<dbReference type="PANTHER" id="PTHR48090:SF8">
    <property type="entry name" value="GLYCOSYLTRANSFERASE CSBB-RELATED"/>
    <property type="match status" value="1"/>
</dbReference>
<dbReference type="EMBL" id="FUXL01000003">
    <property type="protein sequence ID" value="SJZ85459.1"/>
    <property type="molecule type" value="Genomic_DNA"/>
</dbReference>
<dbReference type="GO" id="GO:0016740">
    <property type="term" value="F:transferase activity"/>
    <property type="evidence" value="ECO:0007669"/>
    <property type="project" value="UniProtKB-KW"/>
</dbReference>
<keyword evidence="3" id="KW-0808">Transferase</keyword>
<dbReference type="SUPFAM" id="SSF53448">
    <property type="entry name" value="Nucleotide-diphospho-sugar transferases"/>
    <property type="match status" value="1"/>
</dbReference>
<sequence>MTTRSLVVPIYRNAENIPTLIAALETLWRDLDQDLEVVFVVDGSPDESGRLLLEAECRFPCKVVFHSRNFGAFAAIRTGMEKASGEYVAAMAADLQEPPELVLQFFTILGADEADVVFGERMARSDPPVRKFLSNVFWGFYRRFVIPAIPKGGVDIFGCNRKVVDSILSIEERNSSLVAQLFWVGYRRRFVSYARRAREHGTSAWNLSRRFRYMMDSIFSFSDLPILVVLWLGALGTIFSILVGVVTVVSWALGYVREPGYTTLVVLMALFASLGFLVQGILGCYLWRALENTKRRPLRIISHIVERPAS</sequence>
<feature type="transmembrane region" description="Helical" evidence="1">
    <location>
        <begin position="224"/>
        <end position="253"/>
    </location>
</feature>
<dbReference type="Gene3D" id="3.90.550.10">
    <property type="entry name" value="Spore Coat Polysaccharide Biosynthesis Protein SpsA, Chain A"/>
    <property type="match status" value="1"/>
</dbReference>
<dbReference type="InterPro" id="IPR029044">
    <property type="entry name" value="Nucleotide-diphossugar_trans"/>
</dbReference>
<dbReference type="Proteomes" id="UP000190135">
    <property type="component" value="Unassembled WGS sequence"/>
</dbReference>
<dbReference type="STRING" id="1365950.SAMN05428963_103294"/>